<feature type="compositionally biased region" description="Basic residues" evidence="1">
    <location>
        <begin position="249"/>
        <end position="271"/>
    </location>
</feature>
<dbReference type="EMBL" id="SNRW01000023">
    <property type="protein sequence ID" value="KAA6404173.1"/>
    <property type="molecule type" value="Genomic_DNA"/>
</dbReference>
<evidence type="ECO:0000259" key="3">
    <source>
        <dbReference type="Pfam" id="PF25474"/>
    </source>
</evidence>
<reference evidence="4 5" key="1">
    <citation type="submission" date="2019-03" db="EMBL/GenBank/DDBJ databases">
        <title>Single cell metagenomics reveals metabolic interactions within the superorganism composed of flagellate Streblomastix strix and complex community of Bacteroidetes bacteria on its surface.</title>
        <authorList>
            <person name="Treitli S.C."/>
            <person name="Kolisko M."/>
            <person name="Husnik F."/>
            <person name="Keeling P."/>
            <person name="Hampl V."/>
        </authorList>
    </citation>
    <scope>NUCLEOTIDE SEQUENCE [LARGE SCALE GENOMIC DNA]</scope>
    <source>
        <strain evidence="4">ST1C</strain>
    </source>
</reference>
<keyword evidence="2" id="KW-0472">Membrane</keyword>
<dbReference type="Pfam" id="PF25474">
    <property type="entry name" value="TPR_TmcB"/>
    <property type="match status" value="1"/>
</dbReference>
<dbReference type="AlphaFoldDB" id="A0A5J4XAP0"/>
<feature type="compositionally biased region" description="Basic residues" evidence="1">
    <location>
        <begin position="195"/>
        <end position="204"/>
    </location>
</feature>
<organism evidence="4 5">
    <name type="scientific">Streblomastix strix</name>
    <dbReference type="NCBI Taxonomy" id="222440"/>
    <lineage>
        <taxon>Eukaryota</taxon>
        <taxon>Metamonada</taxon>
        <taxon>Preaxostyla</taxon>
        <taxon>Oxymonadida</taxon>
        <taxon>Streblomastigidae</taxon>
        <taxon>Streblomastix</taxon>
    </lineage>
</organism>
<protein>
    <recommendedName>
        <fullName evidence="3">TmcB/TmcC TPR repeats domain-containing protein</fullName>
    </recommendedName>
</protein>
<feature type="compositionally biased region" description="Acidic residues" evidence="1">
    <location>
        <begin position="229"/>
        <end position="241"/>
    </location>
</feature>
<name>A0A5J4XAP0_9EUKA</name>
<keyword evidence="2" id="KW-0812">Transmembrane</keyword>
<proteinExistence type="predicted"/>
<evidence type="ECO:0000256" key="1">
    <source>
        <dbReference type="SAM" id="MobiDB-lite"/>
    </source>
</evidence>
<sequence>MEVFSVMQNKFIRSPQLLFDQGNYLKYYIKNQKAASTIYNNAVILHPSPGLKFILYSLMRSQDMANNNKDGSAQNNQEGLNYGSGRGAFNILAMKMDDATKEHKAAKLALASMYEAAMKYNPNYISIKKCLHDVVQHQRQAIKLYMNMMREFPNNSAPIRGYAQLLIDIFCDENTANFALSKADQIDIENGTKKNVTKHKHKRNSINSSKQGGNISNRKTTIAQNTNDYDSETVDSYDTDNQDSTQRSKQQKRQKYHRKSKYKQRSARNNKVKQNAAFDGEKKGKDTHSKVKQLIQNDNSDDSSFGSVSIQVLKVKTLVLIFFGHVMLIASIVVGLVLYSVQSGDYKSRITNLNRVCDAAISVTRLSSLNLQVLAHEYYYNFNFTPNEDGKANLLLMLDDIKGRLLMHSEILEYIVANIYKLTELSYAWEIMNVPTYVFGIQGEILQTNSTELESELIEEGLQSSEESA</sequence>
<dbReference type="Proteomes" id="UP000324800">
    <property type="component" value="Unassembled WGS sequence"/>
</dbReference>
<feature type="compositionally biased region" description="Polar residues" evidence="1">
    <location>
        <begin position="205"/>
        <end position="228"/>
    </location>
</feature>
<accession>A0A5J4XAP0</accession>
<feature type="domain" description="TmcB/TmcC TPR repeats" evidence="3">
    <location>
        <begin position="95"/>
        <end position="188"/>
    </location>
</feature>
<comment type="caution">
    <text evidence="4">The sequence shown here is derived from an EMBL/GenBank/DDBJ whole genome shotgun (WGS) entry which is preliminary data.</text>
</comment>
<gene>
    <name evidence="4" type="ORF">EZS28_000310</name>
</gene>
<evidence type="ECO:0000313" key="5">
    <source>
        <dbReference type="Proteomes" id="UP000324800"/>
    </source>
</evidence>
<feature type="region of interest" description="Disordered" evidence="1">
    <location>
        <begin position="191"/>
        <end position="289"/>
    </location>
</feature>
<evidence type="ECO:0000256" key="2">
    <source>
        <dbReference type="SAM" id="Phobius"/>
    </source>
</evidence>
<keyword evidence="2" id="KW-1133">Transmembrane helix</keyword>
<dbReference type="InterPro" id="IPR057352">
    <property type="entry name" value="TPR_TmcB/C"/>
</dbReference>
<evidence type="ECO:0000313" key="4">
    <source>
        <dbReference type="EMBL" id="KAA6404173.1"/>
    </source>
</evidence>
<feature type="transmembrane region" description="Helical" evidence="2">
    <location>
        <begin position="318"/>
        <end position="339"/>
    </location>
</feature>
<feature type="compositionally biased region" description="Basic and acidic residues" evidence="1">
    <location>
        <begin position="279"/>
        <end position="289"/>
    </location>
</feature>